<dbReference type="RefSeq" id="WP_230105597.1">
    <property type="nucleotide sequence ID" value="NZ_AP024845.1"/>
</dbReference>
<evidence type="ECO:0000256" key="1">
    <source>
        <dbReference type="SAM" id="Phobius"/>
    </source>
</evidence>
<reference evidence="3" key="1">
    <citation type="journal article" date="2023" name="Int. J. Syst. Evol. Microbiol.">
        <title>Claveliimonas bilis gen. nov., sp. nov., deoxycholic acid-producing bacteria isolated from human faeces, and reclassification of Sellimonas monacensis Zenner et al. 2021 as Claveliimonas monacensis comb. nov.</title>
        <authorList>
            <person name="Hisatomi A."/>
            <person name="Kastawa N.W.E.P.G."/>
            <person name="Song I."/>
            <person name="Ohkuma M."/>
            <person name="Fukiya S."/>
            <person name="Sakamoto M."/>
        </authorList>
    </citation>
    <scope>NUCLEOTIDE SEQUENCE [LARGE SCALE GENOMIC DNA]</scope>
    <source>
        <strain evidence="3">12BBH14</strain>
    </source>
</reference>
<name>A0ABM8I4R0_9FIRM</name>
<dbReference type="EMBL" id="AP027742">
    <property type="protein sequence ID" value="BDZ78038.1"/>
    <property type="molecule type" value="Genomic_DNA"/>
</dbReference>
<keyword evidence="1" id="KW-0472">Membrane</keyword>
<keyword evidence="3" id="KW-1185">Reference proteome</keyword>
<protein>
    <recommendedName>
        <fullName evidence="4">Transporter</fullName>
    </recommendedName>
</protein>
<keyword evidence="1" id="KW-1133">Transmembrane helix</keyword>
<gene>
    <name evidence="2" type="ORF">Lac1_22210</name>
</gene>
<feature type="transmembrane region" description="Helical" evidence="1">
    <location>
        <begin position="12"/>
        <end position="36"/>
    </location>
</feature>
<evidence type="ECO:0008006" key="4">
    <source>
        <dbReference type="Google" id="ProtNLM"/>
    </source>
</evidence>
<keyword evidence="1" id="KW-0812">Transmembrane</keyword>
<evidence type="ECO:0000313" key="3">
    <source>
        <dbReference type="Proteomes" id="UP001305815"/>
    </source>
</evidence>
<sequence length="204" mass="22870">MKKYITMFLSYLAMFLEFFISMMLAVGIILLCIRLAGSLVHIPDLDVYPNYEDLLESCFELIIGVELIRMMYYHTPDTVFEVLVFAIARQIINGHSSALSSLIGVCAIAVLFATRKFLFCGFDLLEKNIFRASSRIQVINKLMACHIPCPSPSSTLNDAILEKMSEENVTPEVGTCVSVADVALRIDKMKDGKISRIEVIHAIH</sequence>
<evidence type="ECO:0000313" key="2">
    <source>
        <dbReference type="EMBL" id="BDZ78038.1"/>
    </source>
</evidence>
<organism evidence="2 3">
    <name type="scientific">Claveliimonas bilis</name>
    <dbReference type="NCBI Taxonomy" id="3028070"/>
    <lineage>
        <taxon>Bacteria</taxon>
        <taxon>Bacillati</taxon>
        <taxon>Bacillota</taxon>
        <taxon>Clostridia</taxon>
        <taxon>Lachnospirales</taxon>
        <taxon>Lachnospiraceae</taxon>
        <taxon>Claveliimonas</taxon>
    </lineage>
</organism>
<accession>A0ABM8I4R0</accession>
<dbReference type="Proteomes" id="UP001305815">
    <property type="component" value="Chromosome"/>
</dbReference>
<proteinExistence type="predicted"/>